<accession>A0A1C3ES45</accession>
<dbReference type="InterPro" id="IPR033900">
    <property type="entry name" value="Gram_neg_porin_domain"/>
</dbReference>
<dbReference type="OrthoDB" id="5904191at2"/>
<feature type="domain" description="Porin" evidence="5">
    <location>
        <begin position="12"/>
        <end position="315"/>
    </location>
</feature>
<sequence>MNKKLLAVAIPAALFAGSASAYEVVTSEKTTVALSGKVGAEYKVVDSYEENATESTRKETNSVTEGTGTLKVEVKHALNDTTDALGGISFDLESGDSLAAGGRYIGVSLVGGEHVLKYGEVDLVEGVGPVAIDYDELNDGENVIRYTFSNDTVTVDTSFDDASTVETTKQKLKAGTTELEDVVTKTDKARVVAVSATFDVSNFEVSVGHNEAKNADTTKHQKGTGLTVKTDVAGFTVDAGYASLTTSEDKKDDVTKTGLKGGVEYVLDALTLSGSYKVVDTDSSDVDEKTTELGAEYKLDKWTYNADLTLVDNGNADKQTAKLAAKYEFTDSFNVSASYESVNADVATDDETTYLVGAELTW</sequence>
<dbReference type="Proteomes" id="UP000094936">
    <property type="component" value="Unassembled WGS sequence"/>
</dbReference>
<dbReference type="InterPro" id="IPR050298">
    <property type="entry name" value="Gram-neg_bact_OMP"/>
</dbReference>
<dbReference type="Gene3D" id="2.40.160.10">
    <property type="entry name" value="Porin"/>
    <property type="match status" value="1"/>
</dbReference>
<organism evidence="6 7">
    <name type="scientific">Veronia pacifica</name>
    <dbReference type="NCBI Taxonomy" id="1080227"/>
    <lineage>
        <taxon>Bacteria</taxon>
        <taxon>Pseudomonadati</taxon>
        <taxon>Pseudomonadota</taxon>
        <taxon>Gammaproteobacteria</taxon>
        <taxon>Vibrionales</taxon>
        <taxon>Vibrionaceae</taxon>
        <taxon>Veronia</taxon>
    </lineage>
</organism>
<dbReference type="EMBL" id="LYBM01000001">
    <property type="protein sequence ID" value="ODA36041.1"/>
    <property type="molecule type" value="Genomic_DNA"/>
</dbReference>
<comment type="subcellular location">
    <subcellularLocation>
        <location evidence="1">Cell outer membrane</location>
        <topology evidence="1">Multi-pass membrane protein</topology>
    </subcellularLocation>
</comment>
<dbReference type="GO" id="GO:0009279">
    <property type="term" value="C:cell outer membrane"/>
    <property type="evidence" value="ECO:0007669"/>
    <property type="project" value="UniProtKB-SubCell"/>
</dbReference>
<comment type="caution">
    <text evidence="6">The sequence shown here is derived from an EMBL/GenBank/DDBJ whole genome shotgun (WGS) entry which is preliminary data.</text>
</comment>
<feature type="chain" id="PRO_5008673371" description="Porin domain-containing protein" evidence="4">
    <location>
        <begin position="22"/>
        <end position="362"/>
    </location>
</feature>
<proteinExistence type="predicted"/>
<dbReference type="SUPFAM" id="SSF56935">
    <property type="entry name" value="Porins"/>
    <property type="match status" value="1"/>
</dbReference>
<keyword evidence="2 4" id="KW-0732">Signal</keyword>
<evidence type="ECO:0000313" key="7">
    <source>
        <dbReference type="Proteomes" id="UP000094936"/>
    </source>
</evidence>
<protein>
    <recommendedName>
        <fullName evidence="5">Porin domain-containing protein</fullName>
    </recommendedName>
</protein>
<evidence type="ECO:0000259" key="5">
    <source>
        <dbReference type="Pfam" id="PF13609"/>
    </source>
</evidence>
<evidence type="ECO:0000256" key="4">
    <source>
        <dbReference type="SAM" id="SignalP"/>
    </source>
</evidence>
<reference evidence="6 7" key="1">
    <citation type="submission" date="2016-05" db="EMBL/GenBank/DDBJ databases">
        <title>Genomic Taxonomy of the Vibrionaceae.</title>
        <authorList>
            <person name="Gomez-Gil B."/>
            <person name="Enciso-Ibarra J."/>
        </authorList>
    </citation>
    <scope>NUCLEOTIDE SEQUENCE [LARGE SCALE GENOMIC DNA]</scope>
    <source>
        <strain evidence="6 7">CAIM 1920</strain>
    </source>
</reference>
<evidence type="ECO:0000256" key="3">
    <source>
        <dbReference type="ARBA" id="ARBA00023136"/>
    </source>
</evidence>
<dbReference type="PANTHER" id="PTHR34501:SF2">
    <property type="entry name" value="OUTER MEMBRANE PORIN F-RELATED"/>
    <property type="match status" value="1"/>
</dbReference>
<keyword evidence="3" id="KW-0472">Membrane</keyword>
<dbReference type="GO" id="GO:0015288">
    <property type="term" value="F:porin activity"/>
    <property type="evidence" value="ECO:0007669"/>
    <property type="project" value="InterPro"/>
</dbReference>
<evidence type="ECO:0000256" key="1">
    <source>
        <dbReference type="ARBA" id="ARBA00004571"/>
    </source>
</evidence>
<gene>
    <name evidence="6" type="ORF">A8L45_00050</name>
</gene>
<evidence type="ECO:0000256" key="2">
    <source>
        <dbReference type="ARBA" id="ARBA00022729"/>
    </source>
</evidence>
<name>A0A1C3ES45_9GAMM</name>
<keyword evidence="7" id="KW-1185">Reference proteome</keyword>
<dbReference type="Pfam" id="PF13609">
    <property type="entry name" value="Porin_4"/>
    <property type="match status" value="1"/>
</dbReference>
<dbReference type="AlphaFoldDB" id="A0A1C3ES45"/>
<dbReference type="InterPro" id="IPR023614">
    <property type="entry name" value="Porin_dom_sf"/>
</dbReference>
<dbReference type="PANTHER" id="PTHR34501">
    <property type="entry name" value="PROTEIN YDDL-RELATED"/>
    <property type="match status" value="1"/>
</dbReference>
<evidence type="ECO:0000313" key="6">
    <source>
        <dbReference type="EMBL" id="ODA36041.1"/>
    </source>
</evidence>
<dbReference type="RefSeq" id="WP_068897946.1">
    <property type="nucleotide sequence ID" value="NZ_JBHUIF010000002.1"/>
</dbReference>
<feature type="signal peptide" evidence="4">
    <location>
        <begin position="1"/>
        <end position="21"/>
    </location>
</feature>